<dbReference type="SUPFAM" id="SSF54695">
    <property type="entry name" value="POZ domain"/>
    <property type="match status" value="1"/>
</dbReference>
<dbReference type="InterPro" id="IPR011333">
    <property type="entry name" value="SKP1/BTB/POZ_sf"/>
</dbReference>
<evidence type="ECO:0000313" key="2">
    <source>
        <dbReference type="EMBL" id="JAS34193.1"/>
    </source>
</evidence>
<dbReference type="Gene3D" id="3.30.710.10">
    <property type="entry name" value="Potassium Channel Kv1.1, Chain A"/>
    <property type="match status" value="1"/>
</dbReference>
<dbReference type="Pfam" id="PF07707">
    <property type="entry name" value="BACK"/>
    <property type="match status" value="1"/>
</dbReference>
<dbReference type="InterPro" id="IPR011705">
    <property type="entry name" value="BACK"/>
</dbReference>
<gene>
    <name evidence="2" type="ORF">g.15268</name>
</gene>
<evidence type="ECO:0000259" key="1">
    <source>
        <dbReference type="PROSITE" id="PS50097"/>
    </source>
</evidence>
<dbReference type="SMART" id="SM00225">
    <property type="entry name" value="BTB"/>
    <property type="match status" value="1"/>
</dbReference>
<dbReference type="Pfam" id="PF00651">
    <property type="entry name" value="BTB"/>
    <property type="match status" value="1"/>
</dbReference>
<dbReference type="EMBL" id="GEDC01003105">
    <property type="protein sequence ID" value="JAS34193.1"/>
    <property type="molecule type" value="Transcribed_RNA"/>
</dbReference>
<dbReference type="GO" id="GO:0005829">
    <property type="term" value="C:cytosol"/>
    <property type="evidence" value="ECO:0007669"/>
    <property type="project" value="TreeGrafter"/>
</dbReference>
<dbReference type="InterPro" id="IPR000210">
    <property type="entry name" value="BTB/POZ_dom"/>
</dbReference>
<feature type="non-terminal residue" evidence="2">
    <location>
        <position position="380"/>
    </location>
</feature>
<dbReference type="GO" id="GO:0022008">
    <property type="term" value="P:neurogenesis"/>
    <property type="evidence" value="ECO:0007669"/>
    <property type="project" value="TreeGrafter"/>
</dbReference>
<organism evidence="2">
    <name type="scientific">Clastoptera arizonana</name>
    <name type="common">Arizona spittle bug</name>
    <dbReference type="NCBI Taxonomy" id="38151"/>
    <lineage>
        <taxon>Eukaryota</taxon>
        <taxon>Metazoa</taxon>
        <taxon>Ecdysozoa</taxon>
        <taxon>Arthropoda</taxon>
        <taxon>Hexapoda</taxon>
        <taxon>Insecta</taxon>
        <taxon>Pterygota</taxon>
        <taxon>Neoptera</taxon>
        <taxon>Paraneoptera</taxon>
        <taxon>Hemiptera</taxon>
        <taxon>Auchenorrhyncha</taxon>
        <taxon>Cercopoidea</taxon>
        <taxon>Clastopteridae</taxon>
        <taxon>Clastoptera</taxon>
    </lineage>
</organism>
<sequence length="380" mass="43016">MASDWQTSMSTLKDRAGQLLKLGDLTDCEFCVGYNKTSIKCHKIFLAISSPVFYAMFYGSMAEKNPIIIEDIEPEAFNGMLEYIYTDSVDFKSCNQACDVFSTATKYLLPFLETQCIEYIHSHIDAVSACEVYEFSKLHSIKEIEEMCIQQFQEETEEVVKSAGFIEADISTVKTILEQTKMNINSELILFEAAERWFKADADRRGTPVELNDSVVCDIIGKIRFLTLTAEEFTSGPAFSHLLTSDEKLAISMNITKPGIVDLPPRINSFVDPRKAEVKEFFSEVEWKLVRECGTSIIYPVTKWVNPFPKKGLIVSRSVKLVGLRIAAQKKADCTSTYNENVTIVLKKDWALKFSGAKHQAEVEYNGSFEVTFYKPLILE</sequence>
<name>A0A1B6E8E1_9HEMI</name>
<feature type="domain" description="BTB" evidence="1">
    <location>
        <begin position="26"/>
        <end position="93"/>
    </location>
</feature>
<dbReference type="SMART" id="SM00875">
    <property type="entry name" value="BACK"/>
    <property type="match status" value="1"/>
</dbReference>
<dbReference type="Gene3D" id="1.25.40.420">
    <property type="match status" value="1"/>
</dbReference>
<dbReference type="GO" id="GO:0000932">
    <property type="term" value="C:P-body"/>
    <property type="evidence" value="ECO:0007669"/>
    <property type="project" value="TreeGrafter"/>
</dbReference>
<reference evidence="2" key="1">
    <citation type="submission" date="2015-12" db="EMBL/GenBank/DDBJ databases">
        <title>De novo transcriptome assembly of four potential Pierce s Disease insect vectors from Arizona vineyards.</title>
        <authorList>
            <person name="Tassone E.E."/>
        </authorList>
    </citation>
    <scope>NUCLEOTIDE SEQUENCE</scope>
</reference>
<proteinExistence type="predicted"/>
<dbReference type="PANTHER" id="PTHR45774:SF3">
    <property type="entry name" value="BTB (POZ) DOMAIN-CONTAINING 2B-RELATED"/>
    <property type="match status" value="1"/>
</dbReference>
<dbReference type="AlphaFoldDB" id="A0A1B6E8E1"/>
<dbReference type="PANTHER" id="PTHR45774">
    <property type="entry name" value="BTB/POZ DOMAIN-CONTAINING"/>
    <property type="match status" value="1"/>
</dbReference>
<protein>
    <recommendedName>
        <fullName evidence="1">BTB domain-containing protein</fullName>
    </recommendedName>
</protein>
<dbReference type="PROSITE" id="PS50097">
    <property type="entry name" value="BTB"/>
    <property type="match status" value="1"/>
</dbReference>
<accession>A0A1B6E8E1</accession>